<proteinExistence type="predicted"/>
<evidence type="ECO:0000313" key="2">
    <source>
        <dbReference type="Proteomes" id="UP001732700"/>
    </source>
</evidence>
<accession>A0ACD5WK14</accession>
<evidence type="ECO:0000313" key="1">
    <source>
        <dbReference type="EnsemblPlants" id="AVESA.00010b.r2.4AG0637480.1.CDS"/>
    </source>
</evidence>
<reference evidence="1" key="1">
    <citation type="submission" date="2021-05" db="EMBL/GenBank/DDBJ databases">
        <authorList>
            <person name="Scholz U."/>
            <person name="Mascher M."/>
            <person name="Fiebig A."/>
        </authorList>
    </citation>
    <scope>NUCLEOTIDE SEQUENCE [LARGE SCALE GENOMIC DNA]</scope>
</reference>
<keyword evidence="2" id="KW-1185">Reference proteome</keyword>
<reference evidence="1" key="2">
    <citation type="submission" date="2025-09" db="UniProtKB">
        <authorList>
            <consortium name="EnsemblPlants"/>
        </authorList>
    </citation>
    <scope>IDENTIFICATION</scope>
</reference>
<name>A0ACD5WK14_AVESA</name>
<protein>
    <submittedName>
        <fullName evidence="1">Uncharacterized protein</fullName>
    </submittedName>
</protein>
<dbReference type="EnsemblPlants" id="AVESA.00010b.r2.4AG0637480.1">
    <property type="protein sequence ID" value="AVESA.00010b.r2.4AG0637480.1.CDS"/>
    <property type="gene ID" value="AVESA.00010b.r2.4AG0637480"/>
</dbReference>
<dbReference type="Proteomes" id="UP001732700">
    <property type="component" value="Chromosome 4A"/>
</dbReference>
<organism evidence="1 2">
    <name type="scientific">Avena sativa</name>
    <name type="common">Oat</name>
    <dbReference type="NCBI Taxonomy" id="4498"/>
    <lineage>
        <taxon>Eukaryota</taxon>
        <taxon>Viridiplantae</taxon>
        <taxon>Streptophyta</taxon>
        <taxon>Embryophyta</taxon>
        <taxon>Tracheophyta</taxon>
        <taxon>Spermatophyta</taxon>
        <taxon>Magnoliopsida</taxon>
        <taxon>Liliopsida</taxon>
        <taxon>Poales</taxon>
        <taxon>Poaceae</taxon>
        <taxon>BOP clade</taxon>
        <taxon>Pooideae</taxon>
        <taxon>Poodae</taxon>
        <taxon>Poeae</taxon>
        <taxon>Poeae Chloroplast Group 1 (Aveneae type)</taxon>
        <taxon>Aveninae</taxon>
        <taxon>Avena</taxon>
    </lineage>
</organism>
<sequence>MKKKKSDVGGSSIFSLWEKASKAKKTNETDTTNQTIVEASSSHNQPENNLKLALVSPPDEEHEPESRRAIPNPIVEDEETIDEEDEETQADLGALERDLGKRIPISSVDKDAAFCFVFYLFKDKTKCPGGDSFVKKGFRNWHMKSRLTRHEGGLSSSHAEAQEKYDMFTTPCASIRESLASNTSQYKALYKQRLTWTLKCLRFLLH</sequence>